<reference evidence="3" key="1">
    <citation type="submission" date="2012-09" db="EMBL/GenBank/DDBJ databases">
        <authorList>
            <person name="Martin A.A."/>
        </authorList>
    </citation>
    <scope>NUCLEOTIDE SEQUENCE</scope>
</reference>
<feature type="signal peptide" evidence="2">
    <location>
        <begin position="1"/>
        <end position="16"/>
    </location>
</feature>
<name>A0A0K0D2E7_ANGCA</name>
<evidence type="ECO:0000313" key="4">
    <source>
        <dbReference type="WBParaSite" id="ACAC_0000424201-mRNA-1"/>
    </source>
</evidence>
<keyword evidence="2" id="KW-0732">Signal</keyword>
<protein>
    <submittedName>
        <fullName evidence="4">Uncharacterized protein</fullName>
    </submittedName>
</protein>
<dbReference type="Proteomes" id="UP000035642">
    <property type="component" value="Unassembled WGS sequence"/>
</dbReference>
<evidence type="ECO:0000256" key="1">
    <source>
        <dbReference type="SAM" id="Coils"/>
    </source>
</evidence>
<proteinExistence type="predicted"/>
<sequence>MWIVWLLAAMNSFVGAGETTLGPHSGMAFAQRLVDTLPRLPNVIHSQMEGKPEKLREMISHMLGDGLLSQLVVDPLGVAEGMGVPLSSLGINKTAVEKKFDPYANATISDKLFNNQKLSLFPFVTETPTTTEKVMYLDGVPIKDFDQFVRSRNLEERFSTKNPLTTTTPLPSANDIAAAVLDKLKMSLPYSQQRQPTVEQKPITNDNFHNLNVNTLDSRRIQDVDTLLRRAPQKFDMLEGAVGSFPSSFIQSLEPEIDEVVTSLRTGNVMNVERVRQLQNILQTYEQSLQTKELIAKRKQLQLLQNELVEQRRKIEEQKRMEEELRKKEQELEEQRKNMEIQLRQQLHMWHNSFSVPKVAQSLAEKHSMMPLEPQPYVSREIEMPISRSQKSFPIVSEANQEKQGRLQTTSQPLAKDIAYSADDNMRHLKGNVEEFESQEESEEIASSCACQKISLQKMKGKWLMALASKPLIGKMEVRLKQLLKGVSNSQLSCSTLTMSTPKVSAVAQDAPISWEFRTATSPKLYQLSGSALSLDHRLVQLQISDLSNDILSIPSPCNEVALVVRNLDKFFDEKNNELVTFLRNKIATEEIDDMDIVPFANDCS</sequence>
<evidence type="ECO:0000313" key="3">
    <source>
        <dbReference type="Proteomes" id="UP000035642"/>
    </source>
</evidence>
<feature type="coiled-coil region" evidence="1">
    <location>
        <begin position="294"/>
        <end position="349"/>
    </location>
</feature>
<feature type="chain" id="PRO_5005326682" evidence="2">
    <location>
        <begin position="17"/>
        <end position="605"/>
    </location>
</feature>
<keyword evidence="3" id="KW-1185">Reference proteome</keyword>
<dbReference type="WBParaSite" id="ACAC_0000424201-mRNA-1">
    <property type="protein sequence ID" value="ACAC_0000424201-mRNA-1"/>
    <property type="gene ID" value="ACAC_0000424201"/>
</dbReference>
<evidence type="ECO:0000256" key="2">
    <source>
        <dbReference type="SAM" id="SignalP"/>
    </source>
</evidence>
<keyword evidence="1" id="KW-0175">Coiled coil</keyword>
<reference evidence="4" key="2">
    <citation type="submission" date="2017-02" db="UniProtKB">
        <authorList>
            <consortium name="WormBaseParasite"/>
        </authorList>
    </citation>
    <scope>IDENTIFICATION</scope>
</reference>
<organism evidence="3 4">
    <name type="scientific">Angiostrongylus cantonensis</name>
    <name type="common">Rat lungworm</name>
    <dbReference type="NCBI Taxonomy" id="6313"/>
    <lineage>
        <taxon>Eukaryota</taxon>
        <taxon>Metazoa</taxon>
        <taxon>Ecdysozoa</taxon>
        <taxon>Nematoda</taxon>
        <taxon>Chromadorea</taxon>
        <taxon>Rhabditida</taxon>
        <taxon>Rhabditina</taxon>
        <taxon>Rhabditomorpha</taxon>
        <taxon>Strongyloidea</taxon>
        <taxon>Metastrongylidae</taxon>
        <taxon>Angiostrongylus</taxon>
    </lineage>
</organism>
<dbReference type="AlphaFoldDB" id="A0A0K0D2E7"/>
<accession>A0A0K0D2E7</accession>